<feature type="chain" id="PRO_5004443730" evidence="2">
    <location>
        <begin position="20"/>
        <end position="197"/>
    </location>
</feature>
<protein>
    <submittedName>
        <fullName evidence="3">Uncharacterized protein</fullName>
    </submittedName>
</protein>
<dbReference type="EMBL" id="JH687552">
    <property type="protein sequence ID" value="EIN04805.1"/>
    <property type="molecule type" value="Genomic_DNA"/>
</dbReference>
<evidence type="ECO:0000256" key="1">
    <source>
        <dbReference type="SAM" id="MobiDB-lite"/>
    </source>
</evidence>
<proteinExistence type="predicted"/>
<reference evidence="4" key="1">
    <citation type="journal article" date="2012" name="Science">
        <title>The Paleozoic origin of enzymatic lignin decomposition reconstructed from 31 fungal genomes.</title>
        <authorList>
            <person name="Floudas D."/>
            <person name="Binder M."/>
            <person name="Riley R."/>
            <person name="Barry K."/>
            <person name="Blanchette R.A."/>
            <person name="Henrissat B."/>
            <person name="Martinez A.T."/>
            <person name="Otillar R."/>
            <person name="Spatafora J.W."/>
            <person name="Yadav J.S."/>
            <person name="Aerts A."/>
            <person name="Benoit I."/>
            <person name="Boyd A."/>
            <person name="Carlson A."/>
            <person name="Copeland A."/>
            <person name="Coutinho P.M."/>
            <person name="de Vries R.P."/>
            <person name="Ferreira P."/>
            <person name="Findley K."/>
            <person name="Foster B."/>
            <person name="Gaskell J."/>
            <person name="Glotzer D."/>
            <person name="Gorecki P."/>
            <person name="Heitman J."/>
            <person name="Hesse C."/>
            <person name="Hori C."/>
            <person name="Igarashi K."/>
            <person name="Jurgens J.A."/>
            <person name="Kallen N."/>
            <person name="Kersten P."/>
            <person name="Kohler A."/>
            <person name="Kuees U."/>
            <person name="Kumar T.K.A."/>
            <person name="Kuo A."/>
            <person name="LaButti K."/>
            <person name="Larrondo L.F."/>
            <person name="Lindquist E."/>
            <person name="Ling A."/>
            <person name="Lombard V."/>
            <person name="Lucas S."/>
            <person name="Lundell T."/>
            <person name="Martin R."/>
            <person name="McLaughlin D.J."/>
            <person name="Morgenstern I."/>
            <person name="Morin E."/>
            <person name="Murat C."/>
            <person name="Nagy L.G."/>
            <person name="Nolan M."/>
            <person name="Ohm R.A."/>
            <person name="Patyshakuliyeva A."/>
            <person name="Rokas A."/>
            <person name="Ruiz-Duenas F.J."/>
            <person name="Sabat G."/>
            <person name="Salamov A."/>
            <person name="Samejima M."/>
            <person name="Schmutz J."/>
            <person name="Slot J.C."/>
            <person name="St John F."/>
            <person name="Stenlid J."/>
            <person name="Sun H."/>
            <person name="Sun S."/>
            <person name="Syed K."/>
            <person name="Tsang A."/>
            <person name="Wiebenga A."/>
            <person name="Young D."/>
            <person name="Pisabarro A."/>
            <person name="Eastwood D.C."/>
            <person name="Martin F."/>
            <person name="Cullen D."/>
            <person name="Grigoriev I.V."/>
            <person name="Hibbett D.S."/>
        </authorList>
    </citation>
    <scope>NUCLEOTIDE SEQUENCE [LARGE SCALE GENOMIC DNA]</scope>
    <source>
        <strain evidence="4">HHB-11173 SS5</strain>
    </source>
</reference>
<dbReference type="eggNOG" id="ENOG502S9QR">
    <property type="taxonomic scope" value="Eukaryota"/>
</dbReference>
<evidence type="ECO:0000256" key="2">
    <source>
        <dbReference type="SAM" id="SignalP"/>
    </source>
</evidence>
<dbReference type="Proteomes" id="UP000054196">
    <property type="component" value="Unassembled WGS sequence"/>
</dbReference>
<dbReference type="PANTHER" id="PTHR37487:SF2">
    <property type="entry name" value="EXPRESSED PROTEIN"/>
    <property type="match status" value="1"/>
</dbReference>
<dbReference type="GeneID" id="18886498"/>
<dbReference type="OrthoDB" id="3362246at2759"/>
<dbReference type="PANTHER" id="PTHR37487">
    <property type="entry name" value="CHROMOSOME 1, WHOLE GENOME SHOTGUN SEQUENCE"/>
    <property type="match status" value="1"/>
</dbReference>
<dbReference type="OMA" id="AWHEGAP"/>
<feature type="signal peptide" evidence="2">
    <location>
        <begin position="1"/>
        <end position="19"/>
    </location>
</feature>
<keyword evidence="4" id="KW-1185">Reference proteome</keyword>
<accession>R7S343</accession>
<dbReference type="AlphaFoldDB" id="R7S343"/>
<name>R7S343_PUNST</name>
<dbReference type="KEGG" id="psq:PUNSTDRAFT_92211"/>
<dbReference type="HOGENOM" id="CLU_063099_1_1_1"/>
<dbReference type="RefSeq" id="XP_007387728.1">
    <property type="nucleotide sequence ID" value="XM_007387666.1"/>
</dbReference>
<gene>
    <name evidence="3" type="ORF">PUNSTDRAFT_92211</name>
</gene>
<evidence type="ECO:0000313" key="4">
    <source>
        <dbReference type="Proteomes" id="UP000054196"/>
    </source>
</evidence>
<evidence type="ECO:0000313" key="3">
    <source>
        <dbReference type="EMBL" id="EIN04805.1"/>
    </source>
</evidence>
<keyword evidence="2" id="KW-0732">Signal</keyword>
<sequence length="197" mass="18861">MKTFSAVVALVALIPSVLGLTINTPTSVVQCQPIQLTWSDGTAPYFLSLLPGGQPSATPLESFDSTTSTSFTWTVNLPSGTSVTAQIKDSTGTIAYSDIFTIQSGSDSSCLTSSGVAGATSGGSSATTSGAAATTTGTGSSGASATAKTSGSAAATGSGTASPSASSTSSSSNAARGSSISAFGIAGVMGLVGAALF</sequence>
<feature type="region of interest" description="Disordered" evidence="1">
    <location>
        <begin position="121"/>
        <end position="175"/>
    </location>
</feature>
<organism evidence="3 4">
    <name type="scientific">Punctularia strigosozonata (strain HHB-11173)</name>
    <name type="common">White-rot fungus</name>
    <dbReference type="NCBI Taxonomy" id="741275"/>
    <lineage>
        <taxon>Eukaryota</taxon>
        <taxon>Fungi</taxon>
        <taxon>Dikarya</taxon>
        <taxon>Basidiomycota</taxon>
        <taxon>Agaricomycotina</taxon>
        <taxon>Agaricomycetes</taxon>
        <taxon>Corticiales</taxon>
        <taxon>Punctulariaceae</taxon>
        <taxon>Punctularia</taxon>
    </lineage>
</organism>